<feature type="chain" id="PRO_5039644057" evidence="2">
    <location>
        <begin position="23"/>
        <end position="120"/>
    </location>
</feature>
<keyword evidence="1" id="KW-1133">Transmembrane helix</keyword>
<keyword evidence="1" id="KW-0812">Transmembrane</keyword>
<reference evidence="3" key="2">
    <citation type="journal article" date="2021" name="PeerJ">
        <title>Extensive microbial diversity within the chicken gut microbiome revealed by metagenomics and culture.</title>
        <authorList>
            <person name="Gilroy R."/>
            <person name="Ravi A."/>
            <person name="Getino M."/>
            <person name="Pursley I."/>
            <person name="Horton D.L."/>
            <person name="Alikhan N.F."/>
            <person name="Baker D."/>
            <person name="Gharbi K."/>
            <person name="Hall N."/>
            <person name="Watson M."/>
            <person name="Adriaenssens E.M."/>
            <person name="Foster-Nyarko E."/>
            <person name="Jarju S."/>
            <person name="Secka A."/>
            <person name="Antonio M."/>
            <person name="Oren A."/>
            <person name="Chaudhuri R.R."/>
            <person name="La Ragione R."/>
            <person name="Hildebrand F."/>
            <person name="Pallen M.J."/>
        </authorList>
    </citation>
    <scope>NUCLEOTIDE SEQUENCE</scope>
    <source>
        <strain evidence="3">G3-4614</strain>
    </source>
</reference>
<dbReference type="Proteomes" id="UP000823636">
    <property type="component" value="Unassembled WGS sequence"/>
</dbReference>
<proteinExistence type="predicted"/>
<gene>
    <name evidence="3" type="ORF">IAC54_01115</name>
</gene>
<name>A0A9D9E3X5_9BACT</name>
<feature type="transmembrane region" description="Helical" evidence="1">
    <location>
        <begin position="91"/>
        <end position="110"/>
    </location>
</feature>
<feature type="signal peptide" evidence="2">
    <location>
        <begin position="1"/>
        <end position="22"/>
    </location>
</feature>
<evidence type="ECO:0000256" key="2">
    <source>
        <dbReference type="SAM" id="SignalP"/>
    </source>
</evidence>
<reference evidence="3" key="1">
    <citation type="submission" date="2020-10" db="EMBL/GenBank/DDBJ databases">
        <authorList>
            <person name="Gilroy R."/>
        </authorList>
    </citation>
    <scope>NUCLEOTIDE SEQUENCE</scope>
    <source>
        <strain evidence="3">G3-4614</strain>
    </source>
</reference>
<evidence type="ECO:0000313" key="4">
    <source>
        <dbReference type="Proteomes" id="UP000823636"/>
    </source>
</evidence>
<comment type="caution">
    <text evidence="3">The sequence shown here is derived from an EMBL/GenBank/DDBJ whole genome shotgun (WGS) entry which is preliminary data.</text>
</comment>
<protein>
    <submittedName>
        <fullName evidence="3">Uncharacterized protein</fullName>
    </submittedName>
</protein>
<accession>A0A9D9E3X5</accession>
<sequence>MMIRKFYTLVLSLFLFTCLANAQSWPHGSGARSSFEGFGIDYSSDTDDSYSSSSAPTGSGIFGDNAFISTMAENDGGWGGSPSDPAPSVPIAESILGLLGLGGAYAWKLLRGKNRQDKKE</sequence>
<evidence type="ECO:0000313" key="3">
    <source>
        <dbReference type="EMBL" id="MBO8437485.1"/>
    </source>
</evidence>
<dbReference type="AlphaFoldDB" id="A0A9D9E3X5"/>
<dbReference type="EMBL" id="JADIMW010000009">
    <property type="protein sequence ID" value="MBO8437485.1"/>
    <property type="molecule type" value="Genomic_DNA"/>
</dbReference>
<keyword evidence="1" id="KW-0472">Membrane</keyword>
<evidence type="ECO:0000256" key="1">
    <source>
        <dbReference type="SAM" id="Phobius"/>
    </source>
</evidence>
<organism evidence="3 4">
    <name type="scientific">Candidatus Caccoplasma merdipullorum</name>
    <dbReference type="NCBI Taxonomy" id="2840718"/>
    <lineage>
        <taxon>Bacteria</taxon>
        <taxon>Pseudomonadati</taxon>
        <taxon>Bacteroidota</taxon>
        <taxon>Bacteroidia</taxon>
        <taxon>Bacteroidales</taxon>
        <taxon>Bacteroidaceae</taxon>
        <taxon>Bacteroidaceae incertae sedis</taxon>
        <taxon>Candidatus Caccoplasma</taxon>
    </lineage>
</organism>
<keyword evidence="2" id="KW-0732">Signal</keyword>